<feature type="region of interest" description="Disordered" evidence="1">
    <location>
        <begin position="320"/>
        <end position="382"/>
    </location>
</feature>
<feature type="transmembrane region" description="Helical" evidence="2">
    <location>
        <begin position="111"/>
        <end position="131"/>
    </location>
</feature>
<protein>
    <submittedName>
        <fullName evidence="3">Uncharacterized protein</fullName>
    </submittedName>
</protein>
<keyword evidence="2" id="KW-0472">Membrane</keyword>
<feature type="compositionally biased region" description="Pro residues" evidence="1">
    <location>
        <begin position="320"/>
        <end position="331"/>
    </location>
</feature>
<gene>
    <name evidence="3" type="ORF">BGZ96_011983</name>
</gene>
<keyword evidence="4" id="KW-1185">Reference proteome</keyword>
<keyword evidence="2" id="KW-1133">Transmembrane helix</keyword>
<organism evidence="3 4">
    <name type="scientific">Linnemannia gamsii</name>
    <dbReference type="NCBI Taxonomy" id="64522"/>
    <lineage>
        <taxon>Eukaryota</taxon>
        <taxon>Fungi</taxon>
        <taxon>Fungi incertae sedis</taxon>
        <taxon>Mucoromycota</taxon>
        <taxon>Mortierellomycotina</taxon>
        <taxon>Mortierellomycetes</taxon>
        <taxon>Mortierellales</taxon>
        <taxon>Mortierellaceae</taxon>
        <taxon>Linnemannia</taxon>
    </lineage>
</organism>
<evidence type="ECO:0000313" key="3">
    <source>
        <dbReference type="EMBL" id="KAG0283611.1"/>
    </source>
</evidence>
<feature type="region of interest" description="Disordered" evidence="1">
    <location>
        <begin position="215"/>
        <end position="267"/>
    </location>
</feature>
<sequence>NKLEPAPPPNATYTFFLVATVGTSIAALWQSLCPFLIRQSQQQLLPRVINHPITQSTTIAVSVILTCLNFFSWIVLASNKSGGAKTNCQESPYPESQSSGYTAQCRGVNTAIVLDVVVFLLWIPIAAVIVCGTVERGLWWWGEDDGWAQQPQQGTLVKGGINMMSEEEFDLKIGLGSGNKARGRGSQTRLSYYADEEEEAMESRPAFVTPIASQYRTSSEEEAQGDIEQAAPSSYRQHHQRRQQQQKQQQQQQQHQQQQQRAQQDQEQVVVIPRGAGAGGVGGAGLVRKVSTTSMTPSISARLSTFFGQGWNSGPMPPPPAVPVAPQPASPVPAHHRPVRMKMTKPEGEEEEETNGSGGDKASLHGDSYTTQWHNRRYDEWS</sequence>
<feature type="transmembrane region" description="Helical" evidence="2">
    <location>
        <begin position="58"/>
        <end position="76"/>
    </location>
</feature>
<evidence type="ECO:0000256" key="2">
    <source>
        <dbReference type="SAM" id="Phobius"/>
    </source>
</evidence>
<evidence type="ECO:0000256" key="1">
    <source>
        <dbReference type="SAM" id="MobiDB-lite"/>
    </source>
</evidence>
<reference evidence="3 4" key="1">
    <citation type="journal article" date="2020" name="Fungal Divers.">
        <title>Resolving the Mortierellaceae phylogeny through synthesis of multi-gene phylogenetics and phylogenomics.</title>
        <authorList>
            <person name="Vandepol N."/>
            <person name="Liber J."/>
            <person name="Desiro A."/>
            <person name="Na H."/>
            <person name="Kennedy M."/>
            <person name="Barry K."/>
            <person name="Grigoriev I.V."/>
            <person name="Miller A.N."/>
            <person name="O'Donnell K."/>
            <person name="Stajich J.E."/>
            <person name="Bonito G."/>
        </authorList>
    </citation>
    <scope>NUCLEOTIDE SEQUENCE [LARGE SCALE GENOMIC DNA]</scope>
    <source>
        <strain evidence="3 4">AD045</strain>
    </source>
</reference>
<name>A0ABQ7JRI9_9FUNG</name>
<accession>A0ABQ7JRI9</accession>
<dbReference type="Proteomes" id="UP001194696">
    <property type="component" value="Unassembled WGS sequence"/>
</dbReference>
<feature type="compositionally biased region" description="Basic residues" evidence="1">
    <location>
        <begin position="334"/>
        <end position="343"/>
    </location>
</feature>
<dbReference type="EMBL" id="JAAAIM010000879">
    <property type="protein sequence ID" value="KAG0283611.1"/>
    <property type="molecule type" value="Genomic_DNA"/>
</dbReference>
<feature type="non-terminal residue" evidence="3">
    <location>
        <position position="1"/>
    </location>
</feature>
<evidence type="ECO:0000313" key="4">
    <source>
        <dbReference type="Proteomes" id="UP001194696"/>
    </source>
</evidence>
<feature type="transmembrane region" description="Helical" evidence="2">
    <location>
        <begin position="12"/>
        <end position="37"/>
    </location>
</feature>
<feature type="compositionally biased region" description="Low complexity" evidence="1">
    <location>
        <begin position="245"/>
        <end position="267"/>
    </location>
</feature>
<keyword evidence="2" id="KW-0812">Transmembrane</keyword>
<proteinExistence type="predicted"/>
<comment type="caution">
    <text evidence="3">The sequence shown here is derived from an EMBL/GenBank/DDBJ whole genome shotgun (WGS) entry which is preliminary data.</text>
</comment>